<evidence type="ECO:0000313" key="1">
    <source>
        <dbReference type="EMBL" id="CAE7251151.1"/>
    </source>
</evidence>
<sequence>MALPPPGASFETPGSILVLPELLSQKPFRFPPTRPVLYKMLSELIRSHPEWLPRVQNLSFHFQHEHAIALQTPYSSNHIFLGPNLTERSINGDAAFYRFRPSLCFEKEGYCKAATTGILVEYAMPNMVAIREARVLPPQVIDAILYVPPLIYDLFPKRSGRDPAMPITTWRPYTLTGRHGRNRRSKLLKRFKKHNISTQNLLGLEDGTLELQEVLRHTAIMLNVHQTEEFHTIEELRILPAILCGVVVISEVVPYMSDIPWRSFVVWTTMEKFPETVKEVQANFDAVWDSKFGTRSKLPAVLAAMWRKALGDLEKLLSRKLKGVLAS</sequence>
<comment type="caution">
    <text evidence="1">The sequence shown here is derived from an EMBL/GenBank/DDBJ whole genome shotgun (WGS) entry which is preliminary data.</text>
</comment>
<protein>
    <recommendedName>
        <fullName evidence="3">Exostosin GT47 domain-containing protein</fullName>
    </recommendedName>
</protein>
<name>A0A812LX35_9DINO</name>
<gene>
    <name evidence="1" type="ORF">SNAT2548_LOCUS12410</name>
</gene>
<evidence type="ECO:0008006" key="3">
    <source>
        <dbReference type="Google" id="ProtNLM"/>
    </source>
</evidence>
<keyword evidence="2" id="KW-1185">Reference proteome</keyword>
<dbReference type="AlphaFoldDB" id="A0A812LX35"/>
<organism evidence="1 2">
    <name type="scientific">Symbiodinium natans</name>
    <dbReference type="NCBI Taxonomy" id="878477"/>
    <lineage>
        <taxon>Eukaryota</taxon>
        <taxon>Sar</taxon>
        <taxon>Alveolata</taxon>
        <taxon>Dinophyceae</taxon>
        <taxon>Suessiales</taxon>
        <taxon>Symbiodiniaceae</taxon>
        <taxon>Symbiodinium</taxon>
    </lineage>
</organism>
<dbReference type="Proteomes" id="UP000604046">
    <property type="component" value="Unassembled WGS sequence"/>
</dbReference>
<evidence type="ECO:0000313" key="2">
    <source>
        <dbReference type="Proteomes" id="UP000604046"/>
    </source>
</evidence>
<accession>A0A812LX35</accession>
<proteinExistence type="predicted"/>
<reference evidence="1" key="1">
    <citation type="submission" date="2021-02" db="EMBL/GenBank/DDBJ databases">
        <authorList>
            <person name="Dougan E. K."/>
            <person name="Rhodes N."/>
            <person name="Thang M."/>
            <person name="Chan C."/>
        </authorList>
    </citation>
    <scope>NUCLEOTIDE SEQUENCE</scope>
</reference>
<dbReference type="EMBL" id="CAJNDS010001191">
    <property type="protein sequence ID" value="CAE7251151.1"/>
    <property type="molecule type" value="Genomic_DNA"/>
</dbReference>